<evidence type="ECO:0000256" key="3">
    <source>
        <dbReference type="ARBA" id="ARBA00022989"/>
    </source>
</evidence>
<feature type="transmembrane region" description="Helical" evidence="5">
    <location>
        <begin position="97"/>
        <end position="115"/>
    </location>
</feature>
<dbReference type="Pfam" id="PF13564">
    <property type="entry name" value="DoxX_2"/>
    <property type="match status" value="1"/>
</dbReference>
<dbReference type="OrthoDB" id="7960583at2"/>
<comment type="caution">
    <text evidence="6">The sequence shown here is derived from an EMBL/GenBank/DDBJ whole genome shotgun (WGS) entry which is preliminary data.</text>
</comment>
<proteinExistence type="predicted"/>
<evidence type="ECO:0008006" key="8">
    <source>
        <dbReference type="Google" id="ProtNLM"/>
    </source>
</evidence>
<accession>A0A085ZJK1</accession>
<dbReference type="eggNOG" id="ENOG5031BQE">
    <property type="taxonomic scope" value="Bacteria"/>
</dbReference>
<dbReference type="InterPro" id="IPR032808">
    <property type="entry name" value="DoxX"/>
</dbReference>
<evidence type="ECO:0000313" key="6">
    <source>
        <dbReference type="EMBL" id="KFF04615.1"/>
    </source>
</evidence>
<gene>
    <name evidence="6" type="ORF">IW19_03300</name>
</gene>
<comment type="subcellular location">
    <subcellularLocation>
        <location evidence="1">Membrane</location>
        <topology evidence="1">Multi-pass membrane protein</topology>
    </subcellularLocation>
</comment>
<dbReference type="EMBL" id="JPRL01000001">
    <property type="protein sequence ID" value="KFF04615.1"/>
    <property type="molecule type" value="Genomic_DNA"/>
</dbReference>
<evidence type="ECO:0000313" key="7">
    <source>
        <dbReference type="Proteomes" id="UP000028715"/>
    </source>
</evidence>
<name>A0A085ZJK1_9FLAO</name>
<keyword evidence="2 5" id="KW-0812">Transmembrane</keyword>
<keyword evidence="3 5" id="KW-1133">Transmembrane helix</keyword>
<feature type="transmembrane region" description="Helical" evidence="5">
    <location>
        <begin position="7"/>
        <end position="29"/>
    </location>
</feature>
<dbReference type="STRING" id="362418.IW19_03300"/>
<dbReference type="GO" id="GO:0016020">
    <property type="term" value="C:membrane"/>
    <property type="evidence" value="ECO:0007669"/>
    <property type="project" value="UniProtKB-SubCell"/>
</dbReference>
<organism evidence="6 7">
    <name type="scientific">Flavobacterium reichenbachii</name>
    <dbReference type="NCBI Taxonomy" id="362418"/>
    <lineage>
        <taxon>Bacteria</taxon>
        <taxon>Pseudomonadati</taxon>
        <taxon>Bacteroidota</taxon>
        <taxon>Flavobacteriia</taxon>
        <taxon>Flavobacteriales</taxon>
        <taxon>Flavobacteriaceae</taxon>
        <taxon>Flavobacterium</taxon>
    </lineage>
</organism>
<evidence type="ECO:0000256" key="2">
    <source>
        <dbReference type="ARBA" id="ARBA00022692"/>
    </source>
</evidence>
<evidence type="ECO:0000256" key="5">
    <source>
        <dbReference type="SAM" id="Phobius"/>
    </source>
</evidence>
<protein>
    <recommendedName>
        <fullName evidence="8">DoxX-like family protein</fullName>
    </recommendedName>
</protein>
<dbReference type="PIRSF" id="PIRSF030066">
    <property type="entry name" value="UCP030066"/>
    <property type="match status" value="1"/>
</dbReference>
<dbReference type="RefSeq" id="WP_035681114.1">
    <property type="nucleotide sequence ID" value="NZ_JPRL01000001.1"/>
</dbReference>
<keyword evidence="7" id="KW-1185">Reference proteome</keyword>
<dbReference type="AlphaFoldDB" id="A0A085ZJK1"/>
<evidence type="ECO:0000256" key="4">
    <source>
        <dbReference type="ARBA" id="ARBA00023136"/>
    </source>
</evidence>
<evidence type="ECO:0000256" key="1">
    <source>
        <dbReference type="ARBA" id="ARBA00004141"/>
    </source>
</evidence>
<dbReference type="InterPro" id="IPR016944">
    <property type="entry name" value="UCP030066"/>
</dbReference>
<feature type="transmembrane region" description="Helical" evidence="5">
    <location>
        <begin position="41"/>
        <end position="64"/>
    </location>
</feature>
<dbReference type="Proteomes" id="UP000028715">
    <property type="component" value="Unassembled WGS sequence"/>
</dbReference>
<reference evidence="6 7" key="1">
    <citation type="submission" date="2014-07" db="EMBL/GenBank/DDBJ databases">
        <title>Genome of Flavobacterium reichenbachii LMG 25512.</title>
        <authorList>
            <person name="Stropko S.J."/>
            <person name="Pipes S.E."/>
            <person name="Newman J.D."/>
        </authorList>
    </citation>
    <scope>NUCLEOTIDE SEQUENCE [LARGE SCALE GENOMIC DNA]</scope>
    <source>
        <strain evidence="6 7">LMG 25512</strain>
    </source>
</reference>
<feature type="transmembrane region" description="Helical" evidence="5">
    <location>
        <begin position="73"/>
        <end position="91"/>
    </location>
</feature>
<sequence length="123" mass="13962">MTKRNKIIYWIATLWLALGMASTGIVQLIQLKEETEMMKHLGYPLYFLTLLGIWKLFGVIAILIPKFGLLKEWAYAGFFFAMSGAVASHLACGYGAIELFGPILLIVLTIVSWYFRPESRKIN</sequence>
<keyword evidence="4 5" id="KW-0472">Membrane</keyword>